<dbReference type="Proteomes" id="UP000492821">
    <property type="component" value="Unassembled WGS sequence"/>
</dbReference>
<dbReference type="AlphaFoldDB" id="A0A7E4V725"/>
<dbReference type="Gene3D" id="3.40.50.1820">
    <property type="entry name" value="alpha/beta hydrolase"/>
    <property type="match status" value="1"/>
</dbReference>
<name>A0A7E4V725_PANRE</name>
<keyword evidence="1" id="KW-1185">Reference proteome</keyword>
<protein>
    <submittedName>
        <fullName evidence="2">Alpha/beta hydrolase</fullName>
    </submittedName>
</protein>
<sequence>MGKGLVPEVLERKPPTMVITKEWFQKDVHYVEGHFKSPLFELSPELFPKGVETCHWKGIFPRDAKNRNGCVIHLAGTGDHTYFRREYGFAVDLLKEGYGAILIENPFYGTRKPDKQFSSSLINVSDLFVMGGCLIAECNFLLQWAKERDHETLGLSGVSMGGYMACLAASNVAYPIALVPCLSWTTAAPVYTEGALSEAINWPVLEAELASKPFRQAIAAIEGCDWLEQLG</sequence>
<evidence type="ECO:0000313" key="1">
    <source>
        <dbReference type="Proteomes" id="UP000492821"/>
    </source>
</evidence>
<dbReference type="PANTHER" id="PTHR13617">
    <property type="entry name" value="PROTEIN ABHD18"/>
    <property type="match status" value="1"/>
</dbReference>
<organism evidence="1 2">
    <name type="scientific">Panagrellus redivivus</name>
    <name type="common">Microworm</name>
    <dbReference type="NCBI Taxonomy" id="6233"/>
    <lineage>
        <taxon>Eukaryota</taxon>
        <taxon>Metazoa</taxon>
        <taxon>Ecdysozoa</taxon>
        <taxon>Nematoda</taxon>
        <taxon>Chromadorea</taxon>
        <taxon>Rhabditida</taxon>
        <taxon>Tylenchina</taxon>
        <taxon>Panagrolaimomorpha</taxon>
        <taxon>Panagrolaimoidea</taxon>
        <taxon>Panagrolaimidae</taxon>
        <taxon>Panagrellus</taxon>
    </lineage>
</organism>
<dbReference type="SUPFAM" id="SSF53474">
    <property type="entry name" value="alpha/beta-Hydrolases"/>
    <property type="match status" value="1"/>
</dbReference>
<dbReference type="InterPro" id="IPR029058">
    <property type="entry name" value="AB_hydrolase_fold"/>
</dbReference>
<dbReference type="InterPro" id="IPR019149">
    <property type="entry name" value="ABHD18"/>
</dbReference>
<accession>A0A7E4V725</accession>
<reference evidence="2" key="2">
    <citation type="submission" date="2020-10" db="UniProtKB">
        <authorList>
            <consortium name="WormBaseParasite"/>
        </authorList>
    </citation>
    <scope>IDENTIFICATION</scope>
</reference>
<evidence type="ECO:0000313" key="2">
    <source>
        <dbReference type="WBParaSite" id="Pan_g17381.t1"/>
    </source>
</evidence>
<dbReference type="Pfam" id="PF09752">
    <property type="entry name" value="ABHD18"/>
    <property type="match status" value="1"/>
</dbReference>
<dbReference type="WBParaSite" id="Pan_g17381.t1">
    <property type="protein sequence ID" value="Pan_g17381.t1"/>
    <property type="gene ID" value="Pan_g17381"/>
</dbReference>
<reference evidence="1" key="1">
    <citation type="journal article" date="2013" name="Genetics">
        <title>The draft genome and transcriptome of Panagrellus redivivus are shaped by the harsh demands of a free-living lifestyle.</title>
        <authorList>
            <person name="Srinivasan J."/>
            <person name="Dillman A.R."/>
            <person name="Macchietto M.G."/>
            <person name="Heikkinen L."/>
            <person name="Lakso M."/>
            <person name="Fracchia K.M."/>
            <person name="Antoshechkin I."/>
            <person name="Mortazavi A."/>
            <person name="Wong G."/>
            <person name="Sternberg P.W."/>
        </authorList>
    </citation>
    <scope>NUCLEOTIDE SEQUENCE [LARGE SCALE GENOMIC DNA]</scope>
    <source>
        <strain evidence="1">MT8872</strain>
    </source>
</reference>
<dbReference type="PANTHER" id="PTHR13617:SF14">
    <property type="entry name" value="PROTEIN ABHD18"/>
    <property type="match status" value="1"/>
</dbReference>
<proteinExistence type="predicted"/>